<evidence type="ECO:0000313" key="1">
    <source>
        <dbReference type="EMBL" id="CAD7228492.1"/>
    </source>
</evidence>
<accession>A0A7R8WDT6</accession>
<dbReference type="AlphaFoldDB" id="A0A7R8WDT6"/>
<proteinExistence type="predicted"/>
<reference evidence="1" key="1">
    <citation type="submission" date="2020-11" db="EMBL/GenBank/DDBJ databases">
        <authorList>
            <person name="Tran Van P."/>
        </authorList>
    </citation>
    <scope>NUCLEOTIDE SEQUENCE</scope>
</reference>
<organism evidence="1">
    <name type="scientific">Cyprideis torosa</name>
    <dbReference type="NCBI Taxonomy" id="163714"/>
    <lineage>
        <taxon>Eukaryota</taxon>
        <taxon>Metazoa</taxon>
        <taxon>Ecdysozoa</taxon>
        <taxon>Arthropoda</taxon>
        <taxon>Crustacea</taxon>
        <taxon>Oligostraca</taxon>
        <taxon>Ostracoda</taxon>
        <taxon>Podocopa</taxon>
        <taxon>Podocopida</taxon>
        <taxon>Cytherocopina</taxon>
        <taxon>Cytheroidea</taxon>
        <taxon>Cytherideidae</taxon>
        <taxon>Cyprideis</taxon>
    </lineage>
</organism>
<sequence>MKEQPAWNESFQDLSGVLDSIARQKNFMLGQPLKLPSSKVEPFSDDKFLLPRLESVTATGERDPKVQAFIMIKEFLAVTNLSDEVRSCLESHDRQLSGTFEEQRILLRSCRLLVRRWKERPTIIPAVQEITLAIEDLDVILEFFHSDLLPLALQLVDEYSHRTYGIGILYHLLSIMGVHTLGSTLPVILDALKRVALDPDLVDVVRPPLMLALQRLKEGMEDVGDPKEWEQHESVLLTMLRGANLGKGPAWFPSLQNILEQMGVRVVPWSKEIASWIRNEGELITKEARTRRRILLQTLLDFKRVCPKVILTSRATLAPLVECVAIQLLTLQGKRIMYDEDVSGNSDVRGNIEASLNNECEEWRKILIALNDTASEKVNDLLRGMNEVLLH</sequence>
<protein>
    <submittedName>
        <fullName evidence="1">Uncharacterized protein</fullName>
    </submittedName>
</protein>
<name>A0A7R8WDT6_9CRUS</name>
<gene>
    <name evidence="1" type="ORF">CTOB1V02_LOCUS6374</name>
</gene>
<dbReference type="EMBL" id="OB661558">
    <property type="protein sequence ID" value="CAD7228492.1"/>
    <property type="molecule type" value="Genomic_DNA"/>
</dbReference>